<proteinExistence type="predicted"/>
<evidence type="ECO:0000313" key="2">
    <source>
        <dbReference type="Proteomes" id="UP000006253"/>
    </source>
</evidence>
<accession>A0A0E2B897</accession>
<evidence type="ECO:0008006" key="3">
    <source>
        <dbReference type="Google" id="ProtNLM"/>
    </source>
</evidence>
<sequence>MDAQKDLQKFDFTEEIIQHFKINSVIPVDFYNRNGQILIHKKENADGDDITKLLRFESQGIYFLKSEFEKISGGKQGDGPNNVNGRDVSFAKLVNAELTVDLAKNASNFLSELKKFPLHGNQLRHLNKSIDGILEDFKSTPDMETGLVNIIEVMSSAGVPMDSEILTKRTVISMAMKVRAGKAFTKVDMEQKKLDQMNLMMSSYLADVGYTQMKIPMERDLKAEEFEYIKNHPIISYLMIANLPDLDDNIKTLVLNHHRPHKGEGMNNNYPQPKALIHKLNVYKEKYKDDPKRTVLVADIQKQIRNILTNNLPMEDIGVISIAGEFASLTTRQAWREAFDPLVAMKLILNNSFFAYNEKTLRDFYDHIGLSLCNNQPFIREGDFVIVVTQDSNQKVFFEVCIIREMYKTQIRPMLERIGTIKPNFSNMGKLRISGFDIASLKLDRRKAVYNLEKNQDPRRIVYVLDSNMDARLYEELTKQTGEIPKESA</sequence>
<gene>
    <name evidence="1" type="ORF">LEP1GSC081_0508</name>
</gene>
<name>A0A0E2B897_9LEPT</name>
<organism evidence="1 2">
    <name type="scientific">Leptospira kirschneri str. H1</name>
    <dbReference type="NCBI Taxonomy" id="1049966"/>
    <lineage>
        <taxon>Bacteria</taxon>
        <taxon>Pseudomonadati</taxon>
        <taxon>Spirochaetota</taxon>
        <taxon>Spirochaetia</taxon>
        <taxon>Leptospirales</taxon>
        <taxon>Leptospiraceae</taxon>
        <taxon>Leptospira</taxon>
    </lineage>
</organism>
<reference evidence="1 2" key="1">
    <citation type="submission" date="2012-10" db="EMBL/GenBank/DDBJ databases">
        <authorList>
            <person name="Harkins D.M."/>
            <person name="Durkin A.S."/>
            <person name="Brinkac L.M."/>
            <person name="Selengut J.D."/>
            <person name="Sanka R."/>
            <person name="DePew J."/>
            <person name="Purushe J."/>
            <person name="Peacock S.J."/>
            <person name="Thaipadungpanit J."/>
            <person name="Wuthiekanun V.W."/>
            <person name="Day N.P."/>
            <person name="Vinetz J.M."/>
            <person name="Sutton G.G."/>
            <person name="Nelson W.C."/>
            <person name="Fouts D.E."/>
        </authorList>
    </citation>
    <scope>NUCLEOTIDE SEQUENCE [LARGE SCALE GENOMIC DNA]</scope>
    <source>
        <strain evidence="1 2">H1</strain>
    </source>
</reference>
<comment type="caution">
    <text evidence="1">The sequence shown here is derived from an EMBL/GenBank/DDBJ whole genome shotgun (WGS) entry which is preliminary data.</text>
</comment>
<dbReference type="Gene3D" id="1.10.3210.10">
    <property type="entry name" value="Hypothetical protein af1432"/>
    <property type="match status" value="1"/>
</dbReference>
<dbReference type="PANTHER" id="PTHR43155:SF2">
    <property type="entry name" value="CYCLIC DI-GMP PHOSPHODIESTERASE PA4108"/>
    <property type="match status" value="1"/>
</dbReference>
<dbReference type="PANTHER" id="PTHR43155">
    <property type="entry name" value="CYCLIC DI-GMP PHOSPHODIESTERASE PA4108-RELATED"/>
    <property type="match status" value="1"/>
</dbReference>
<protein>
    <recommendedName>
        <fullName evidence="3">C-di-GMP phosphodiesterase</fullName>
    </recommendedName>
</protein>
<dbReference type="Proteomes" id="UP000006253">
    <property type="component" value="Unassembled WGS sequence"/>
</dbReference>
<dbReference type="AlphaFoldDB" id="A0A0E2B897"/>
<dbReference type="EMBL" id="AHMY02000010">
    <property type="protein sequence ID" value="EKO17587.1"/>
    <property type="molecule type" value="Genomic_DNA"/>
</dbReference>
<dbReference type="RefSeq" id="WP_004764232.1">
    <property type="nucleotide sequence ID" value="NZ_AHMY02000010.1"/>
</dbReference>
<evidence type="ECO:0000313" key="1">
    <source>
        <dbReference type="EMBL" id="EKO17587.1"/>
    </source>
</evidence>